<comment type="caution">
    <text evidence="5">The sequence shown here is derived from an EMBL/GenBank/DDBJ whole genome shotgun (WGS) entry which is preliminary data.</text>
</comment>
<feature type="compositionally biased region" description="Basic residues" evidence="2">
    <location>
        <begin position="991"/>
        <end position="1005"/>
    </location>
</feature>
<evidence type="ECO:0000313" key="6">
    <source>
        <dbReference type="Proteomes" id="UP001642464"/>
    </source>
</evidence>
<accession>A0ABP0HMI9</accession>
<sequence length="1025" mass="115462">MSQIQHCNQQDLSNLFNAFAQLSIRDPPLFDAGALVVISKIADFDPQHLCTTAHAFGKQQVVHQDMFKKIADASLRLLDRFTPLQLGNLAYGFGRLQVRHKQLVGSLSDEVIYRGTIGKTLQNASEVYRFELRTLQNLTQAFSRLMVADHRLYFVLFDMTRQRVREFARRVKDTEAEQDVNASVHTVVDKSRVSAAANRGEDIEILTGRGLSMMLSAFAKSQADFHSLLRWVPHQVTSLQGQYSTTQLANIFNSCSKLGIKHAAMYSELLSNAKPRIPQMSPKSLTMLLRSMSRAKLSSRTVIRHALKVISAKVGDLNTIDLCTALVGCSELNYRDERFLRLLASVVRTRMNEMTGSQLACACAAYAHMRIQHPAWFDAILFELFQRQSELSEKDATNVAYAMLLLAAVERHESKANEASSYPFDTHRGVLYSLLATTNEHRRDLSYPAIYQLQIVELYLRLLAPSVYEEMQQELKIMLAKARKVSVIVDDYMQSSSRLHRRISQWFTRVGLEHRSEVFVGPFMLDMLIGERVVVEVDGPTHFYRDTNTRTASSLLKASMLRAMGFHVKHLPYQEWQQCGNATRRTMYCSAFWKDVVAAHEQDFEGLHPRLPELVDILDVVVSWQTGEGPHPSTALLRERQPAQRLPAFYSEENELEEVVDRSLTGRTPQELLAAHEEAEAAMAADRDRQITAQQRMFLDQREERDQELQEELSKLFPRSKRREVRHSTTGIFDFESLEADTDSSDDEFETQKCGELAASADVTVRGRGTHMYGGGGMGGRSPALTAGNYESFGGEYSAGSNPRASAFARAFDVEEQAAGPVRKVRGRRVGPYDEFEVDADYNGFPRYSQYDWDEPDWEHDQFDGPQTVGSAIFVRNLPPGVEGQQLKHLFEEAGQIANIQVDQGPLPTATIGYVRQGVGFDAAELFHGRYLLGHELKVTVKAAESTAARKSDDDFWRQELRDMKQRGSLRNDPWLLGQFGEEDMDWVGPRKGKGGTKGRLKGSGRGKGGFGPSAGMHSALAWDD</sequence>
<dbReference type="Pfam" id="PF26188">
    <property type="entry name" value="RESC6"/>
    <property type="match status" value="2"/>
</dbReference>
<dbReference type="InterPro" id="IPR035979">
    <property type="entry name" value="RBD_domain_sf"/>
</dbReference>
<reference evidence="5 6" key="1">
    <citation type="submission" date="2024-02" db="EMBL/GenBank/DDBJ databases">
        <authorList>
            <person name="Chen Y."/>
            <person name="Shah S."/>
            <person name="Dougan E. K."/>
            <person name="Thang M."/>
            <person name="Chan C."/>
        </authorList>
    </citation>
    <scope>NUCLEOTIDE SEQUENCE [LARGE SCALE GENOMIC DNA]</scope>
</reference>
<dbReference type="InterPro" id="IPR013584">
    <property type="entry name" value="RAP"/>
</dbReference>
<dbReference type="InterPro" id="IPR050870">
    <property type="entry name" value="FAST_kinase"/>
</dbReference>
<dbReference type="PROSITE" id="PS51286">
    <property type="entry name" value="RAP"/>
    <property type="match status" value="1"/>
</dbReference>
<dbReference type="InterPro" id="IPR000504">
    <property type="entry name" value="RRM_dom"/>
</dbReference>
<proteinExistence type="predicted"/>
<protein>
    <submittedName>
        <fullName evidence="5">Chloroplastic (AtRAP)</fullName>
    </submittedName>
</protein>
<evidence type="ECO:0000259" key="3">
    <source>
        <dbReference type="PROSITE" id="PS50102"/>
    </source>
</evidence>
<dbReference type="PROSITE" id="PS50102">
    <property type="entry name" value="RRM"/>
    <property type="match status" value="1"/>
</dbReference>
<dbReference type="InterPro" id="IPR058917">
    <property type="entry name" value="RESC6_dom"/>
</dbReference>
<feature type="region of interest" description="Disordered" evidence="2">
    <location>
        <begin position="986"/>
        <end position="1025"/>
    </location>
</feature>
<gene>
    <name evidence="5" type="ORF">SCF082_LOCUS2088</name>
</gene>
<dbReference type="PANTHER" id="PTHR21228">
    <property type="entry name" value="FAST LEU-RICH DOMAIN-CONTAINING"/>
    <property type="match status" value="1"/>
</dbReference>
<dbReference type="InterPro" id="IPR012677">
    <property type="entry name" value="Nucleotide-bd_a/b_plait_sf"/>
</dbReference>
<dbReference type="SMART" id="SM00360">
    <property type="entry name" value="RRM"/>
    <property type="match status" value="1"/>
</dbReference>
<dbReference type="Proteomes" id="UP001642464">
    <property type="component" value="Unassembled WGS sequence"/>
</dbReference>
<dbReference type="Pfam" id="PF08373">
    <property type="entry name" value="RAP"/>
    <property type="match status" value="1"/>
</dbReference>
<dbReference type="EMBL" id="CAXAMM010001025">
    <property type="protein sequence ID" value="CAK8990080.1"/>
    <property type="molecule type" value="Genomic_DNA"/>
</dbReference>
<evidence type="ECO:0000259" key="4">
    <source>
        <dbReference type="PROSITE" id="PS51286"/>
    </source>
</evidence>
<evidence type="ECO:0000256" key="1">
    <source>
        <dbReference type="PROSITE-ProRule" id="PRU00176"/>
    </source>
</evidence>
<keyword evidence="1" id="KW-0694">RNA-binding</keyword>
<evidence type="ECO:0000313" key="5">
    <source>
        <dbReference type="EMBL" id="CAK8990080.1"/>
    </source>
</evidence>
<keyword evidence="6" id="KW-1185">Reference proteome</keyword>
<dbReference type="SUPFAM" id="SSF54928">
    <property type="entry name" value="RNA-binding domain, RBD"/>
    <property type="match status" value="1"/>
</dbReference>
<dbReference type="Pfam" id="PF00076">
    <property type="entry name" value="RRM_1"/>
    <property type="match status" value="1"/>
</dbReference>
<feature type="domain" description="RRM" evidence="3">
    <location>
        <begin position="871"/>
        <end position="944"/>
    </location>
</feature>
<name>A0ABP0HMI9_9DINO</name>
<evidence type="ECO:0000256" key="2">
    <source>
        <dbReference type="SAM" id="MobiDB-lite"/>
    </source>
</evidence>
<dbReference type="SMART" id="SM00952">
    <property type="entry name" value="RAP"/>
    <property type="match status" value="1"/>
</dbReference>
<dbReference type="Gene3D" id="3.30.70.330">
    <property type="match status" value="1"/>
</dbReference>
<organism evidence="5 6">
    <name type="scientific">Durusdinium trenchii</name>
    <dbReference type="NCBI Taxonomy" id="1381693"/>
    <lineage>
        <taxon>Eukaryota</taxon>
        <taxon>Sar</taxon>
        <taxon>Alveolata</taxon>
        <taxon>Dinophyceae</taxon>
        <taxon>Suessiales</taxon>
        <taxon>Symbiodiniaceae</taxon>
        <taxon>Durusdinium</taxon>
    </lineage>
</organism>
<dbReference type="PANTHER" id="PTHR21228:SF40">
    <property type="entry name" value="LD45607P"/>
    <property type="match status" value="1"/>
</dbReference>
<feature type="domain" description="RAP" evidence="4">
    <location>
        <begin position="533"/>
        <end position="591"/>
    </location>
</feature>